<sequence length="1295" mass="141426">MSSKRTSLINPFGFGSLNFKSKDKDKEKDNSNKDRDQSRDLAKKTLLNSAKHSQAESTLKRHNTEKLRVSSSKNITVNIPETESTSSLPLPKVRNQANRNSMDSSATSSSRKSLIPQDIRDTTPEHVPGKKYTLNKSQPSDPQQVVKQHKKQPSKSSEENQHQEQNQVLDPKPELEPELERMLPSYPSPDDIFSDDEDHLNRNPSVASSFYPAMNPFDPQPPSRQVSTTSSYYGPGDFSNAYSQAPQRTASVASSYYPPLGSAHQLNSSTGTIMSTRTSFYANPYSEDHPNVDLSSRRRKPPPNLGSLPVLPPLPTNIEIPKPQATPVALQSSEAAKERAESVISPPPGIKDRSETEITDSSETVASHTEPLRLDSSKSKQPVGMMILSQEEVLIRPMLDRQHGGNKNDSSVVSKNQLSSEKSNLNSVEPLKSPMSGDSEFGSFQAYTPGASTNEVVRKPVSSDNISAHSSHTKNESLNSADLQGDHEMKVILDGFGKKVANELIQKNKELELELNKSSSQEVQNNTDKNVDDTLTTLDNDQINSTLNSSTQQNSIMSSPPAHKMVSPTHNEHHRQFSLEDIEMIAASNKEVERVDSDLLNQLEAQHELEVVLRTHASMRKMSRSTRRTSANSPSSIGSGTPRRTKTNSFSFEGSGSPANSTGAKSPPGSFSTKNSRMSASPMISDLYAISKVKNEERSANFSHSKHSSLTSPILKTSEKNVSSPARNNLKVPFVSPALSSNSTSASSVDQFYDVHETRSAMSDTPNDDNDDDDGAGGTYWMHSDDEDDKSDTDSGYGADSPLRSDADRATLDNRGNLVDDEPNTGVVRSASMDETTDDTSDTDNCWMPSRTNNQLFDTGGKTWNKNKQALIGPRKLADDDEVETQPSGSAANTPKITTSLVSPTADDDFMFRNASGALKGPRKMRDDDDEESEDEGKVILDDEYTSGPSAPDLPLEKLETNVDIGNVSAKGHRLLDDEFDSSDLTNNSNENIPPGKLTRRVSFLTGEIQDIMPRNSKRRSLLDDEFDGELPSDNEVDGLDDQKNKPVSFQVGDEDDENDNPFAQSDDSESDVDSLDTPEEDDKLKELYGASSEEDADVSGMSGTNTEKTSFASNGLYINTNLDSERRLSIANPESSPAQNTSGENPSWLTTPVSPIKPFEGQGLVSPVSMQDNRNLIIANKSGDSSLDDEGDSTSVGLNFTAKPQYYNHFDNDDSDQGRHRKMVIVNGTSATASSKGSTNDLGSESHDHDDFTDALTDFPNTTAPTTSSPSSSPTVKQKGVPTYDRRESLITTS</sequence>
<proteinExistence type="predicted"/>
<reference evidence="1" key="1">
    <citation type="submission" date="2023-04" db="EMBL/GenBank/DDBJ databases">
        <title>Ambrosiozyma monospora NBRC 10751.</title>
        <authorList>
            <person name="Ichikawa N."/>
            <person name="Sato H."/>
            <person name="Tonouchi N."/>
        </authorList>
    </citation>
    <scope>NUCLEOTIDE SEQUENCE</scope>
    <source>
        <strain evidence="1">NBRC 10751</strain>
    </source>
</reference>
<evidence type="ECO:0000313" key="2">
    <source>
        <dbReference type="Proteomes" id="UP001165064"/>
    </source>
</evidence>
<gene>
    <name evidence="1" type="ORF">Amon02_000312300</name>
</gene>
<evidence type="ECO:0000313" key="1">
    <source>
        <dbReference type="EMBL" id="GME77680.1"/>
    </source>
</evidence>
<dbReference type="EMBL" id="BSXS01001935">
    <property type="protein sequence ID" value="GME77680.1"/>
    <property type="molecule type" value="Genomic_DNA"/>
</dbReference>
<keyword evidence="2" id="KW-1185">Reference proteome</keyword>
<organism evidence="1 2">
    <name type="scientific">Ambrosiozyma monospora</name>
    <name type="common">Yeast</name>
    <name type="synonym">Endomycopsis monosporus</name>
    <dbReference type="NCBI Taxonomy" id="43982"/>
    <lineage>
        <taxon>Eukaryota</taxon>
        <taxon>Fungi</taxon>
        <taxon>Dikarya</taxon>
        <taxon>Ascomycota</taxon>
        <taxon>Saccharomycotina</taxon>
        <taxon>Pichiomycetes</taxon>
        <taxon>Pichiales</taxon>
        <taxon>Pichiaceae</taxon>
        <taxon>Ambrosiozyma</taxon>
    </lineage>
</organism>
<comment type="caution">
    <text evidence="1">The sequence shown here is derived from an EMBL/GenBank/DDBJ whole genome shotgun (WGS) entry which is preliminary data.</text>
</comment>
<dbReference type="Proteomes" id="UP001165064">
    <property type="component" value="Unassembled WGS sequence"/>
</dbReference>
<protein>
    <submittedName>
        <fullName evidence="1">Unnamed protein product</fullName>
    </submittedName>
</protein>
<accession>A0ACB5SZG3</accession>
<name>A0ACB5SZG3_AMBMO</name>